<keyword evidence="6" id="KW-0333">Golgi apparatus</keyword>
<dbReference type="OrthoDB" id="261831at2759"/>
<dbReference type="SUPFAM" id="SSF58038">
    <property type="entry name" value="SNARE fusion complex"/>
    <property type="match status" value="1"/>
</dbReference>
<feature type="transmembrane region" description="Helical" evidence="10">
    <location>
        <begin position="97"/>
        <end position="118"/>
    </location>
</feature>
<evidence type="ECO:0000259" key="11">
    <source>
        <dbReference type="PROSITE" id="PS50192"/>
    </source>
</evidence>
<dbReference type="PROSITE" id="PS50192">
    <property type="entry name" value="T_SNARE"/>
    <property type="match status" value="1"/>
</dbReference>
<dbReference type="GO" id="GO:0000139">
    <property type="term" value="C:Golgi membrane"/>
    <property type="evidence" value="ECO:0007669"/>
    <property type="project" value="UniProtKB-SubCell"/>
</dbReference>
<comment type="subcellular location">
    <subcellularLocation>
        <location evidence="8">Endomembrane system</location>
        <topology evidence="8">Single-pass type IV membrane protein</topology>
    </subcellularLocation>
    <subcellularLocation>
        <location evidence="1">Golgi apparatus membrane</location>
    </subcellularLocation>
</comment>
<dbReference type="Gene3D" id="1.20.5.110">
    <property type="match status" value="1"/>
</dbReference>
<evidence type="ECO:0000256" key="1">
    <source>
        <dbReference type="ARBA" id="ARBA00004394"/>
    </source>
</evidence>
<keyword evidence="7 10" id="KW-0472">Membrane</keyword>
<keyword evidence="4" id="KW-0653">Protein transport</keyword>
<keyword evidence="3 10" id="KW-0812">Transmembrane</keyword>
<dbReference type="RefSeq" id="XP_026279409.1">
    <property type="nucleotide sequence ID" value="XM_026423624.1"/>
</dbReference>
<evidence type="ECO:0000256" key="10">
    <source>
        <dbReference type="SAM" id="Phobius"/>
    </source>
</evidence>
<evidence type="ECO:0000256" key="5">
    <source>
        <dbReference type="ARBA" id="ARBA00022989"/>
    </source>
</evidence>
<feature type="domain" description="T-SNARE coiled-coil homology" evidence="11">
    <location>
        <begin position="29"/>
        <end position="91"/>
    </location>
</feature>
<keyword evidence="12" id="KW-1185">Reference proteome</keyword>
<evidence type="ECO:0000313" key="13">
    <source>
        <dbReference type="RefSeq" id="XP_026279409.1"/>
    </source>
</evidence>
<evidence type="ECO:0000256" key="3">
    <source>
        <dbReference type="ARBA" id="ARBA00022692"/>
    </source>
</evidence>
<evidence type="ECO:0000256" key="7">
    <source>
        <dbReference type="ARBA" id="ARBA00023136"/>
    </source>
</evidence>
<evidence type="ECO:0000256" key="2">
    <source>
        <dbReference type="ARBA" id="ARBA00022448"/>
    </source>
</evidence>
<dbReference type="PANTHER" id="PTHR12791">
    <property type="entry name" value="GOLGI SNARE BET1-RELATED"/>
    <property type="match status" value="1"/>
</dbReference>
<feature type="region of interest" description="Disordered" evidence="9">
    <location>
        <begin position="1"/>
        <end position="20"/>
    </location>
</feature>
<accession>A0A6J1SE05</accession>
<evidence type="ECO:0000256" key="4">
    <source>
        <dbReference type="ARBA" id="ARBA00022927"/>
    </source>
</evidence>
<dbReference type="KEGG" id="foc:113207193"/>
<name>A0A6J1SE05_FRAOC</name>
<organism evidence="12 13">
    <name type="scientific">Frankliniella occidentalis</name>
    <name type="common">Western flower thrips</name>
    <name type="synonym">Euthrips occidentalis</name>
    <dbReference type="NCBI Taxonomy" id="133901"/>
    <lineage>
        <taxon>Eukaryota</taxon>
        <taxon>Metazoa</taxon>
        <taxon>Ecdysozoa</taxon>
        <taxon>Arthropoda</taxon>
        <taxon>Hexapoda</taxon>
        <taxon>Insecta</taxon>
        <taxon>Pterygota</taxon>
        <taxon>Neoptera</taxon>
        <taxon>Paraneoptera</taxon>
        <taxon>Thysanoptera</taxon>
        <taxon>Terebrantia</taxon>
        <taxon>Thripoidea</taxon>
        <taxon>Thripidae</taxon>
        <taxon>Frankliniella</taxon>
    </lineage>
</organism>
<proteinExistence type="predicted"/>
<protein>
    <submittedName>
        <fullName evidence="13">BET1 homolog</fullName>
    </submittedName>
</protein>
<dbReference type="CDD" id="cd15853">
    <property type="entry name" value="SNARE_Bet1"/>
    <property type="match status" value="1"/>
</dbReference>
<dbReference type="GO" id="GO:0015031">
    <property type="term" value="P:protein transport"/>
    <property type="evidence" value="ECO:0007669"/>
    <property type="project" value="UniProtKB-KW"/>
</dbReference>
<keyword evidence="2" id="KW-0813">Transport</keyword>
<evidence type="ECO:0000256" key="6">
    <source>
        <dbReference type="ARBA" id="ARBA00023034"/>
    </source>
</evidence>
<gene>
    <name evidence="13" type="primary">LOC113207193</name>
</gene>
<reference evidence="13" key="1">
    <citation type="submission" date="2025-08" db="UniProtKB">
        <authorList>
            <consortium name="RefSeq"/>
        </authorList>
    </citation>
    <scope>IDENTIFICATION</scope>
    <source>
        <tissue evidence="13">Whole organism</tissue>
    </source>
</reference>
<dbReference type="AlphaFoldDB" id="A0A6J1SE05"/>
<evidence type="ECO:0000256" key="9">
    <source>
        <dbReference type="SAM" id="MobiDB-lite"/>
    </source>
</evidence>
<sequence length="121" mass="13947">MGSYKKVGYTGPLPGEGGPGQPLRYLCRNLQEEENQRLAHKLHERVRLLRSLSIEIGAEVRYQNRYLGSLDDDLDRTDGVLHKALARVSQLSRNPQFYYFVYIALFTLACLATVWCVVRFR</sequence>
<evidence type="ECO:0000313" key="12">
    <source>
        <dbReference type="Proteomes" id="UP000504606"/>
    </source>
</evidence>
<dbReference type="GeneID" id="113207193"/>
<keyword evidence="5 10" id="KW-1133">Transmembrane helix</keyword>
<dbReference type="InterPro" id="IPR000727">
    <property type="entry name" value="T_SNARE_dom"/>
</dbReference>
<evidence type="ECO:0000256" key="8">
    <source>
        <dbReference type="ARBA" id="ARBA00046280"/>
    </source>
</evidence>
<dbReference type="Proteomes" id="UP000504606">
    <property type="component" value="Unplaced"/>
</dbReference>
<dbReference type="InterPro" id="IPR039899">
    <property type="entry name" value="BET1_SNARE"/>
</dbReference>